<gene>
    <name evidence="1" type="ORF">BDV41DRAFT_575133</name>
</gene>
<reference evidence="2" key="1">
    <citation type="submission" date="2019-04" db="EMBL/GenBank/DDBJ databases">
        <title>Friends and foes A comparative genomics studyof 23 Aspergillus species from section Flavi.</title>
        <authorList>
            <consortium name="DOE Joint Genome Institute"/>
            <person name="Kjaerbolling I."/>
            <person name="Vesth T."/>
            <person name="Frisvad J.C."/>
            <person name="Nybo J.L."/>
            <person name="Theobald S."/>
            <person name="Kildgaard S."/>
            <person name="Isbrandt T."/>
            <person name="Kuo A."/>
            <person name="Sato A."/>
            <person name="Lyhne E.K."/>
            <person name="Kogle M.E."/>
            <person name="Wiebenga A."/>
            <person name="Kun R.S."/>
            <person name="Lubbers R.J."/>
            <person name="Makela M.R."/>
            <person name="Barry K."/>
            <person name="Chovatia M."/>
            <person name="Clum A."/>
            <person name="Daum C."/>
            <person name="Haridas S."/>
            <person name="He G."/>
            <person name="LaButti K."/>
            <person name="Lipzen A."/>
            <person name="Mondo S."/>
            <person name="Riley R."/>
            <person name="Salamov A."/>
            <person name="Simmons B.A."/>
            <person name="Magnuson J.K."/>
            <person name="Henrissat B."/>
            <person name="Mortensen U.H."/>
            <person name="Larsen T.O."/>
            <person name="Devries R.P."/>
            <person name="Grigoriev I.V."/>
            <person name="Machida M."/>
            <person name="Baker S.E."/>
            <person name="Andersen M.R."/>
        </authorList>
    </citation>
    <scope>NUCLEOTIDE SEQUENCE [LARGE SCALE GENOMIC DNA]</scope>
    <source>
        <strain evidence="2">CBS 130015</strain>
    </source>
</reference>
<dbReference type="Proteomes" id="UP000325433">
    <property type="component" value="Unassembled WGS sequence"/>
</dbReference>
<name>A0A5N6W2T0_9EURO</name>
<accession>A0A5N6W2T0</accession>
<dbReference type="AlphaFoldDB" id="A0A5N6W2T0"/>
<evidence type="ECO:0000313" key="1">
    <source>
        <dbReference type="EMBL" id="KAE8315111.1"/>
    </source>
</evidence>
<organism evidence="1 2">
    <name type="scientific">Aspergillus transmontanensis</name>
    <dbReference type="NCBI Taxonomy" id="1034304"/>
    <lineage>
        <taxon>Eukaryota</taxon>
        <taxon>Fungi</taxon>
        <taxon>Dikarya</taxon>
        <taxon>Ascomycota</taxon>
        <taxon>Pezizomycotina</taxon>
        <taxon>Eurotiomycetes</taxon>
        <taxon>Eurotiomycetidae</taxon>
        <taxon>Eurotiales</taxon>
        <taxon>Aspergillaceae</taxon>
        <taxon>Aspergillus</taxon>
        <taxon>Aspergillus subgen. Circumdati</taxon>
    </lineage>
</organism>
<keyword evidence="2" id="KW-1185">Reference proteome</keyword>
<sequence>MTGQEMLHEKVKGPTRHGLLELELFLPVRVLRDETIKASVKATLPSESKLPSDMLLAFNISLRDSDSHTVVDGLRGSLTSSPQYPEGHSGQLIAVFNDITITRVGQYRVRVLLAASSPSQVIILGRVDSDIVEVN</sequence>
<proteinExistence type="predicted"/>
<dbReference type="EMBL" id="ML738314">
    <property type="protein sequence ID" value="KAE8315111.1"/>
    <property type="molecule type" value="Genomic_DNA"/>
</dbReference>
<evidence type="ECO:0008006" key="3">
    <source>
        <dbReference type="Google" id="ProtNLM"/>
    </source>
</evidence>
<protein>
    <recommendedName>
        <fullName evidence="3">Velvet domain-containing protein</fullName>
    </recommendedName>
</protein>
<evidence type="ECO:0000313" key="2">
    <source>
        <dbReference type="Proteomes" id="UP000325433"/>
    </source>
</evidence>